<keyword evidence="2" id="KW-1185">Reference proteome</keyword>
<accession>G9WJ68</accession>
<name>G9WJ68_9LACO</name>
<evidence type="ECO:0000313" key="1">
    <source>
        <dbReference type="EMBL" id="EHN58517.1"/>
    </source>
</evidence>
<reference evidence="1 2" key="1">
    <citation type="journal article" date="2012" name="PLoS ONE">
        <title>Functional divergence in the genus oenococcus as predicted by genome sequencing of the newly-described species, Oenococcus kitaharae.</title>
        <authorList>
            <person name="Borneman A.R."/>
            <person name="McCarthy J.M."/>
            <person name="Chambers P.J."/>
            <person name="Bartowsky E.J."/>
        </authorList>
    </citation>
    <scope>NUCLEOTIDE SEQUENCE [LARGE SCALE GENOMIC DNA]</scope>
    <source>
        <strain evidence="2">DSM17330</strain>
    </source>
</reference>
<organism evidence="1 2">
    <name type="scientific">Oenococcus kitaharae DSM 17330</name>
    <dbReference type="NCBI Taxonomy" id="1045004"/>
    <lineage>
        <taxon>Bacteria</taxon>
        <taxon>Bacillati</taxon>
        <taxon>Bacillota</taxon>
        <taxon>Bacilli</taxon>
        <taxon>Lactobacillales</taxon>
        <taxon>Lactobacillaceae</taxon>
        <taxon>Oenococcus</taxon>
    </lineage>
</organism>
<dbReference type="AlphaFoldDB" id="G9WJ68"/>
<dbReference type="Proteomes" id="UP000004959">
    <property type="component" value="Chromosome"/>
</dbReference>
<proteinExistence type="predicted"/>
<sequence length="103" mass="11625">MRQLYSSEGLSKTTLVSQTILKAVSSSSQPTSSAAQPAVGTIVNRPQGAWVVTFERNLYNGYKVTPKYYKYYGNGLWEVWVKEINTQDYPYVTVDQYTGNFHG</sequence>
<dbReference type="HOGENOM" id="CLU_2260894_0_0_9"/>
<evidence type="ECO:0000313" key="2">
    <source>
        <dbReference type="Proteomes" id="UP000004959"/>
    </source>
</evidence>
<gene>
    <name evidence="1" type="ORF">OKIT_0396</name>
</gene>
<comment type="caution">
    <text evidence="1">The sequence shown here is derived from an EMBL/GenBank/DDBJ whole genome shotgun (WGS) entry which is preliminary data.</text>
</comment>
<dbReference type="EMBL" id="AFVZ01000001">
    <property type="protein sequence ID" value="EHN58517.1"/>
    <property type="molecule type" value="Genomic_DNA"/>
</dbReference>
<dbReference type="PATRIC" id="fig|1045004.4.peg.395"/>
<protein>
    <submittedName>
        <fullName evidence="1">Uncharacterized protein</fullName>
    </submittedName>
</protein>